<protein>
    <submittedName>
        <fullName evidence="1">Uncharacterized protein</fullName>
    </submittedName>
</protein>
<evidence type="ECO:0000313" key="1">
    <source>
        <dbReference type="EMBL" id="SDZ55742.1"/>
    </source>
</evidence>
<keyword evidence="2" id="KW-1185">Reference proteome</keyword>
<accession>A0A1H3U074</accession>
<dbReference type="Proteomes" id="UP000199632">
    <property type="component" value="Unassembled WGS sequence"/>
</dbReference>
<dbReference type="EMBL" id="FNQB01000003">
    <property type="protein sequence ID" value="SDZ55742.1"/>
    <property type="molecule type" value="Genomic_DNA"/>
</dbReference>
<reference evidence="2" key="1">
    <citation type="submission" date="2016-10" db="EMBL/GenBank/DDBJ databases">
        <authorList>
            <person name="Varghese N."/>
            <person name="Submissions S."/>
        </authorList>
    </citation>
    <scope>NUCLEOTIDE SEQUENCE [LARGE SCALE GENOMIC DNA]</scope>
    <source>
        <strain evidence="2">DSM 44718</strain>
    </source>
</reference>
<gene>
    <name evidence="1" type="ORF">SAMN05421684_6669</name>
</gene>
<evidence type="ECO:0000313" key="2">
    <source>
        <dbReference type="Proteomes" id="UP000199632"/>
    </source>
</evidence>
<name>A0A1H3U074_9ACTN</name>
<dbReference type="STRING" id="137265.SAMN05421684_6669"/>
<organism evidence="1 2">
    <name type="scientific">Asanoa ishikariensis</name>
    <dbReference type="NCBI Taxonomy" id="137265"/>
    <lineage>
        <taxon>Bacteria</taxon>
        <taxon>Bacillati</taxon>
        <taxon>Actinomycetota</taxon>
        <taxon>Actinomycetes</taxon>
        <taxon>Micromonosporales</taxon>
        <taxon>Micromonosporaceae</taxon>
        <taxon>Asanoa</taxon>
    </lineage>
</organism>
<dbReference type="RefSeq" id="WP_090800496.1">
    <property type="nucleotide sequence ID" value="NZ_BOND01000024.1"/>
</dbReference>
<proteinExistence type="predicted"/>
<dbReference type="AlphaFoldDB" id="A0A1H3U074"/>
<sequence length="161" mass="17636">MNLDEGMEFAQALVEAHYPGRWQQLTMGEHRAVAVVGSATVAVLTPKAGVQPEPFLSVICGLATEFWLDEKAYELVNALNRESVFGSHHIEPGDGRRASVLARLLVPLEPVDWNHPASTQWVGRMVHTLLMTAERTSPTLVAQLGARHFAPGAAQALWMMT</sequence>
<dbReference type="OrthoDB" id="9838767at2"/>